<feature type="domain" description="Histone-binding protein RBBP4-like N-terminal" evidence="7">
    <location>
        <begin position="3"/>
        <end position="75"/>
    </location>
</feature>
<dbReference type="InterPro" id="IPR001680">
    <property type="entry name" value="WD40_rpt"/>
</dbReference>
<dbReference type="PROSITE" id="PS00678">
    <property type="entry name" value="WD_REPEATS_1"/>
    <property type="match status" value="1"/>
</dbReference>
<dbReference type="Pfam" id="PF12265">
    <property type="entry name" value="CAF1C_H4-bd"/>
    <property type="match status" value="1"/>
</dbReference>
<organism evidence="8 9">
    <name type="scientific">Babesia bovis</name>
    <dbReference type="NCBI Taxonomy" id="5865"/>
    <lineage>
        <taxon>Eukaryota</taxon>
        <taxon>Sar</taxon>
        <taxon>Alveolata</taxon>
        <taxon>Apicomplexa</taxon>
        <taxon>Aconoidasida</taxon>
        <taxon>Piroplasmida</taxon>
        <taxon>Babesiidae</taxon>
        <taxon>Babesia</taxon>
    </lineage>
</organism>
<keyword evidence="9" id="KW-1185">Reference proteome</keyword>
<dbReference type="InterPro" id="IPR036322">
    <property type="entry name" value="WD40_repeat_dom_sf"/>
</dbReference>
<dbReference type="InterPro" id="IPR015943">
    <property type="entry name" value="WD40/YVTN_repeat-like_dom_sf"/>
</dbReference>
<sequence>MDEERRNWVVNTQVLYNFISCISLPHQPLSVDFLPSLPWSRENVGGISFQHIACGFQGDPDDRTSIYVIEVALPSEPIKNDIRRYSKCVDYEGFPLPGFREPMYQSVSKGSLGCDINSLRSHRYGDKCLLAAKSRDVYLYDIGSSITEKPEMVPILTFKDHEKDGYGLSFHKNEPILGSCSEDCIVNIWDVDAGRLTYNFQYHELLNSIEFLDHERRCLVSSDGGHVLVLDFNSPEPVAKTAAVSGAINALTNHYLNPDLFFTGSTIGTIHIWDYRRLDQPIHEIKAHGSPIIRLQVNGLCPTLLGSAAEDGCVRIFDLEAVHSDFEVDDGGDDAEDDSDPKELIFTHTGHDDQVFDFCWSNAVTTEAFIASVGGDYGLQLWQISDNVVSYSDEEDDGST</sequence>
<evidence type="ECO:0000313" key="9">
    <source>
        <dbReference type="Proteomes" id="UP000002173"/>
    </source>
</evidence>
<keyword evidence="5" id="KW-0539">Nucleus</keyword>
<dbReference type="RefSeq" id="XP_001609281.1">
    <property type="nucleotide sequence ID" value="XM_001609231.1"/>
</dbReference>
<feature type="repeat" description="WD" evidence="6">
    <location>
        <begin position="158"/>
        <end position="199"/>
    </location>
</feature>
<dbReference type="AlphaFoldDB" id="A7AV87"/>
<evidence type="ECO:0000256" key="6">
    <source>
        <dbReference type="PROSITE-ProRule" id="PRU00221"/>
    </source>
</evidence>
<dbReference type="Pfam" id="PF00400">
    <property type="entry name" value="WD40"/>
    <property type="match status" value="1"/>
</dbReference>
<dbReference type="SUPFAM" id="SSF50978">
    <property type="entry name" value="WD40 repeat-like"/>
    <property type="match status" value="1"/>
</dbReference>
<evidence type="ECO:0000256" key="2">
    <source>
        <dbReference type="ARBA" id="ARBA00022574"/>
    </source>
</evidence>
<reference evidence="8 9" key="1">
    <citation type="journal article" date="2007" name="PLoS Pathog.">
        <title>Genome sequence of Babesia bovis and comparative analysis of apicomplexan hemoprotozoa.</title>
        <authorList>
            <person name="Brayton K.A."/>
            <person name="Lau A.O.T."/>
            <person name="Herndon D.R."/>
            <person name="Hannick L."/>
            <person name="Kappmeyer L.S."/>
            <person name="Berens S.J."/>
            <person name="Bidwell S.L."/>
            <person name="Brown W.C."/>
            <person name="Crabtree J."/>
            <person name="Fadrosh D."/>
            <person name="Feldblum T."/>
            <person name="Forberger H.A."/>
            <person name="Haas B.J."/>
            <person name="Howell J.M."/>
            <person name="Khouri H."/>
            <person name="Koo H."/>
            <person name="Mann D.J."/>
            <person name="Norimine J."/>
            <person name="Paulsen I.T."/>
            <person name="Radune D."/>
            <person name="Ren Q."/>
            <person name="Smith R.K. Jr."/>
            <person name="Suarez C.E."/>
            <person name="White O."/>
            <person name="Wortman J.R."/>
            <person name="Knowles D.P. Jr."/>
            <person name="McElwain T.F."/>
            <person name="Nene V.M."/>
        </authorList>
    </citation>
    <scope>NUCLEOTIDE SEQUENCE [LARGE SCALE GENOMIC DNA]</scope>
    <source>
        <strain evidence="8">T2Bo</strain>
    </source>
</reference>
<gene>
    <name evidence="8" type="ORF">BBOV_IV001160</name>
</gene>
<protein>
    <submittedName>
        <fullName evidence="8">Chromatin assembly factor 1 subunit C, putative</fullName>
    </submittedName>
</protein>
<reference evidence="9" key="3">
    <citation type="journal article" date="2021" name="Int. J. Parasitol.">
        <title>Comparative analysis of gene expression between Babesia bovis blood stages and kinetes allowed by improved genome annotation.</title>
        <authorList>
            <person name="Ueti M.W."/>
            <person name="Johnson W.C."/>
            <person name="Kappmeyer L.S."/>
            <person name="Herndon D.R."/>
            <person name="Mousel M.R."/>
            <person name="Reif K.E."/>
            <person name="Taus N.S."/>
            <person name="Ifeonu O.O."/>
            <person name="Silva J.C."/>
            <person name="Suarez C.E."/>
            <person name="Brayton K.A."/>
        </authorList>
    </citation>
    <scope>NUCLEOTIDE SEQUENCE [LARGE SCALE GENOMIC DNA]</scope>
</reference>
<comment type="subcellular location">
    <subcellularLocation>
        <location evidence="1">Nucleus</location>
    </subcellularLocation>
</comment>
<evidence type="ECO:0000256" key="5">
    <source>
        <dbReference type="ARBA" id="ARBA00023242"/>
    </source>
</evidence>
<dbReference type="InterPro" id="IPR050459">
    <property type="entry name" value="WD_repeat_RBAP46/RBAP48/MSI1"/>
</dbReference>
<dbReference type="InParanoid" id="A7AV87"/>
<name>A7AV87_BABBO</name>
<dbReference type="GO" id="GO:0006325">
    <property type="term" value="P:chromatin organization"/>
    <property type="evidence" value="ECO:0007669"/>
    <property type="project" value="UniProtKB-KW"/>
</dbReference>
<dbReference type="InterPro" id="IPR019775">
    <property type="entry name" value="WD40_repeat_CS"/>
</dbReference>
<dbReference type="GeneID" id="5477500"/>
<evidence type="ECO:0000256" key="3">
    <source>
        <dbReference type="ARBA" id="ARBA00022737"/>
    </source>
</evidence>
<evidence type="ECO:0000259" key="7">
    <source>
        <dbReference type="Pfam" id="PF12265"/>
    </source>
</evidence>
<proteinExistence type="predicted"/>
<evidence type="ECO:0000313" key="8">
    <source>
        <dbReference type="EMBL" id="EDO05713.1"/>
    </source>
</evidence>
<reference evidence="9" key="2">
    <citation type="journal article" date="2020" name="Data Brief">
        <title>Transcriptome dataset of Babesia bovis life stages within vertebrate and invertebrate hosts.</title>
        <authorList>
            <person name="Ueti M.W."/>
            <person name="Johnson W.C."/>
            <person name="Kappmeyer L.S."/>
            <person name="Herndon D.R."/>
            <person name="Mousel M.R."/>
            <person name="Reif K.E."/>
            <person name="Taus N.S."/>
            <person name="Ifeonu O.O."/>
            <person name="Silva J.C."/>
            <person name="Suarez C.E."/>
            <person name="Brayton K.A."/>
        </authorList>
    </citation>
    <scope>NUCLEOTIDE SEQUENCE [LARGE SCALE GENOMIC DNA]</scope>
</reference>
<dbReference type="VEuPathDB" id="PiroplasmaDB:BBOV_IV001160"/>
<dbReference type="STRING" id="5865.A7AV87"/>
<evidence type="ECO:0000256" key="4">
    <source>
        <dbReference type="ARBA" id="ARBA00022853"/>
    </source>
</evidence>
<dbReference type="OMA" id="AWHLENE"/>
<dbReference type="Proteomes" id="UP000002173">
    <property type="component" value="Unassembled WGS sequence"/>
</dbReference>
<dbReference type="KEGG" id="bbo:BBOV_IV001160"/>
<accession>A7AV87</accession>
<comment type="caution">
    <text evidence="8">The sequence shown here is derived from an EMBL/GenBank/DDBJ whole genome shotgun (WGS) entry which is preliminary data.</text>
</comment>
<dbReference type="eggNOG" id="KOG0264">
    <property type="taxonomic scope" value="Eukaryota"/>
</dbReference>
<dbReference type="Gene3D" id="2.130.10.10">
    <property type="entry name" value="YVTN repeat-like/Quinoprotein amine dehydrogenase"/>
    <property type="match status" value="1"/>
</dbReference>
<evidence type="ECO:0000256" key="1">
    <source>
        <dbReference type="ARBA" id="ARBA00004123"/>
    </source>
</evidence>
<dbReference type="GO" id="GO:0005634">
    <property type="term" value="C:nucleus"/>
    <property type="evidence" value="ECO:0007669"/>
    <property type="project" value="UniProtKB-SubCell"/>
</dbReference>
<keyword evidence="3" id="KW-0677">Repeat</keyword>
<dbReference type="SMART" id="SM00320">
    <property type="entry name" value="WD40"/>
    <property type="match status" value="6"/>
</dbReference>
<dbReference type="InterPro" id="IPR022052">
    <property type="entry name" value="Histone-bd_RBBP4-like_N"/>
</dbReference>
<dbReference type="EMBL" id="AAXT01000004">
    <property type="protein sequence ID" value="EDO05713.1"/>
    <property type="molecule type" value="Genomic_DNA"/>
</dbReference>
<keyword evidence="2 6" id="KW-0853">WD repeat</keyword>
<dbReference type="PROSITE" id="PS50082">
    <property type="entry name" value="WD_REPEATS_2"/>
    <property type="match status" value="1"/>
</dbReference>
<dbReference type="PANTHER" id="PTHR22850">
    <property type="entry name" value="WD40 REPEAT FAMILY"/>
    <property type="match status" value="1"/>
</dbReference>
<keyword evidence="4" id="KW-0156">Chromatin regulator</keyword>